<accession>A0A399SYY4</accession>
<dbReference type="OrthoDB" id="1047698at2"/>
<dbReference type="Pfam" id="PF10988">
    <property type="entry name" value="DUF2807"/>
    <property type="match status" value="1"/>
</dbReference>
<dbReference type="PANTHER" id="PTHR39200">
    <property type="entry name" value="HYPOTHETICAL EXPORTED PROTEIN"/>
    <property type="match status" value="1"/>
</dbReference>
<dbReference type="PANTHER" id="PTHR39200:SF1">
    <property type="entry name" value="AUTO-TRANSPORTER ADHESIN HEAD GIN DOMAIN-CONTAINING PROTEIN-RELATED"/>
    <property type="match status" value="1"/>
</dbReference>
<evidence type="ECO:0000313" key="3">
    <source>
        <dbReference type="EMBL" id="RIJ47919.1"/>
    </source>
</evidence>
<keyword evidence="1" id="KW-0732">Signal</keyword>
<proteinExistence type="predicted"/>
<dbReference type="EMBL" id="QWGR01000006">
    <property type="protein sequence ID" value="RIJ47919.1"/>
    <property type="molecule type" value="Genomic_DNA"/>
</dbReference>
<feature type="chain" id="PRO_5017205122" evidence="1">
    <location>
        <begin position="21"/>
        <end position="231"/>
    </location>
</feature>
<dbReference type="Proteomes" id="UP000265926">
    <property type="component" value="Unassembled WGS sequence"/>
</dbReference>
<dbReference type="Gene3D" id="2.160.20.120">
    <property type="match status" value="1"/>
</dbReference>
<name>A0A399SYY4_9BACT</name>
<dbReference type="InterPro" id="IPR021255">
    <property type="entry name" value="DUF2807"/>
</dbReference>
<sequence length="231" mass="25600">MKILSSIFFLLIFATVSVYAQEDSDWSSKEYSVKDFSSVYLKGGFKVYLMQDSEAGLVIKTRDADVLDKIDVDNWGDELRIEVTREYLPYERIRLYITFDKLRELTMEGGLNVYSEGYLDLNDLLLHVRGGAKVDLRMKADDVKVIGEGGVMIDLNGVAQSLSVELSGAGHVDAGELKAKHVDFKIEGVGTGSVFATETLNARIEGVGKIRYKGEPRVSQNIEGLGSVSRD</sequence>
<evidence type="ECO:0000259" key="2">
    <source>
        <dbReference type="Pfam" id="PF10988"/>
    </source>
</evidence>
<feature type="signal peptide" evidence="1">
    <location>
        <begin position="1"/>
        <end position="20"/>
    </location>
</feature>
<dbReference type="RefSeq" id="WP_119438265.1">
    <property type="nucleotide sequence ID" value="NZ_QWGR01000006.1"/>
</dbReference>
<gene>
    <name evidence="3" type="ORF">D1614_12390</name>
</gene>
<keyword evidence="4" id="KW-1185">Reference proteome</keyword>
<feature type="domain" description="Putative auto-transporter adhesin head GIN" evidence="2">
    <location>
        <begin position="35"/>
        <end position="216"/>
    </location>
</feature>
<evidence type="ECO:0000313" key="4">
    <source>
        <dbReference type="Proteomes" id="UP000265926"/>
    </source>
</evidence>
<reference evidence="3 4" key="1">
    <citation type="submission" date="2018-08" db="EMBL/GenBank/DDBJ databases">
        <title>Pallidiluteibacterium maritimus gen. nov., sp. nov., isolated from coastal sediment.</title>
        <authorList>
            <person name="Zhou L.Y."/>
        </authorList>
    </citation>
    <scope>NUCLEOTIDE SEQUENCE [LARGE SCALE GENOMIC DNA]</scope>
    <source>
        <strain evidence="3 4">XSD2</strain>
    </source>
</reference>
<dbReference type="AlphaFoldDB" id="A0A399SYY4"/>
<protein>
    <submittedName>
        <fullName evidence="3">DUF2807 domain-containing protein</fullName>
    </submittedName>
</protein>
<evidence type="ECO:0000256" key="1">
    <source>
        <dbReference type="SAM" id="SignalP"/>
    </source>
</evidence>
<organism evidence="3 4">
    <name type="scientific">Maribellus luteus</name>
    <dbReference type="NCBI Taxonomy" id="2305463"/>
    <lineage>
        <taxon>Bacteria</taxon>
        <taxon>Pseudomonadati</taxon>
        <taxon>Bacteroidota</taxon>
        <taxon>Bacteroidia</taxon>
        <taxon>Marinilabiliales</taxon>
        <taxon>Prolixibacteraceae</taxon>
        <taxon>Maribellus</taxon>
    </lineage>
</organism>
<comment type="caution">
    <text evidence="3">The sequence shown here is derived from an EMBL/GenBank/DDBJ whole genome shotgun (WGS) entry which is preliminary data.</text>
</comment>